<dbReference type="SUPFAM" id="SSF53474">
    <property type="entry name" value="alpha/beta-Hydrolases"/>
    <property type="match status" value="1"/>
</dbReference>
<accession>A0ABD2MX14</accession>
<name>A0ABD2MX14_9CUCU</name>
<dbReference type="Gene3D" id="3.40.50.1820">
    <property type="entry name" value="alpha/beta hydrolase"/>
    <property type="match status" value="1"/>
</dbReference>
<keyword evidence="4" id="KW-1185">Reference proteome</keyword>
<evidence type="ECO:0000256" key="1">
    <source>
        <dbReference type="ARBA" id="ARBA00023180"/>
    </source>
</evidence>
<feature type="domain" description="Carboxylesterase type B" evidence="2">
    <location>
        <begin position="13"/>
        <end position="97"/>
    </location>
</feature>
<keyword evidence="1" id="KW-0325">Glycoprotein</keyword>
<protein>
    <recommendedName>
        <fullName evidence="2">Carboxylesterase type B domain-containing protein</fullName>
    </recommendedName>
</protein>
<evidence type="ECO:0000313" key="4">
    <source>
        <dbReference type="Proteomes" id="UP001516400"/>
    </source>
</evidence>
<evidence type="ECO:0000259" key="2">
    <source>
        <dbReference type="Pfam" id="PF00135"/>
    </source>
</evidence>
<dbReference type="InterPro" id="IPR002018">
    <property type="entry name" value="CarbesteraseB"/>
</dbReference>
<dbReference type="EMBL" id="JABFTP020000042">
    <property type="protein sequence ID" value="KAL3270954.1"/>
    <property type="molecule type" value="Genomic_DNA"/>
</dbReference>
<dbReference type="Proteomes" id="UP001516400">
    <property type="component" value="Unassembled WGS sequence"/>
</dbReference>
<organism evidence="3 4">
    <name type="scientific">Cryptolaemus montrouzieri</name>
    <dbReference type="NCBI Taxonomy" id="559131"/>
    <lineage>
        <taxon>Eukaryota</taxon>
        <taxon>Metazoa</taxon>
        <taxon>Ecdysozoa</taxon>
        <taxon>Arthropoda</taxon>
        <taxon>Hexapoda</taxon>
        <taxon>Insecta</taxon>
        <taxon>Pterygota</taxon>
        <taxon>Neoptera</taxon>
        <taxon>Endopterygota</taxon>
        <taxon>Coleoptera</taxon>
        <taxon>Polyphaga</taxon>
        <taxon>Cucujiformia</taxon>
        <taxon>Coccinelloidea</taxon>
        <taxon>Coccinellidae</taxon>
        <taxon>Scymninae</taxon>
        <taxon>Scymnini</taxon>
        <taxon>Cryptolaemus</taxon>
    </lineage>
</organism>
<dbReference type="InterPro" id="IPR029058">
    <property type="entry name" value="AB_hydrolase_fold"/>
</dbReference>
<sequence length="97" mass="11155">MFPCENNVEILFQPEQVRNIKNFHATISEDCLYLNVYTQNVQGKYIEIIFPQSRFQILELSQLFDTKKVVTVTLDYPVGLFGISDTLNETAATNYGL</sequence>
<comment type="caution">
    <text evidence="3">The sequence shown here is derived from an EMBL/GenBank/DDBJ whole genome shotgun (WGS) entry which is preliminary data.</text>
</comment>
<dbReference type="Pfam" id="PF00135">
    <property type="entry name" value="COesterase"/>
    <property type="match status" value="1"/>
</dbReference>
<dbReference type="AlphaFoldDB" id="A0ABD2MX14"/>
<reference evidence="3 4" key="1">
    <citation type="journal article" date="2021" name="BMC Biol.">
        <title>Horizontally acquired antibacterial genes associated with adaptive radiation of ladybird beetles.</title>
        <authorList>
            <person name="Li H.S."/>
            <person name="Tang X.F."/>
            <person name="Huang Y.H."/>
            <person name="Xu Z.Y."/>
            <person name="Chen M.L."/>
            <person name="Du X.Y."/>
            <person name="Qiu B.Y."/>
            <person name="Chen P.T."/>
            <person name="Zhang W."/>
            <person name="Slipinski A."/>
            <person name="Escalona H.E."/>
            <person name="Waterhouse R.M."/>
            <person name="Zwick A."/>
            <person name="Pang H."/>
        </authorList>
    </citation>
    <scope>NUCLEOTIDE SEQUENCE [LARGE SCALE GENOMIC DNA]</scope>
    <source>
        <strain evidence="3">SYSU2018</strain>
    </source>
</reference>
<gene>
    <name evidence="3" type="ORF">HHI36_021459</name>
</gene>
<evidence type="ECO:0000313" key="3">
    <source>
        <dbReference type="EMBL" id="KAL3270954.1"/>
    </source>
</evidence>
<proteinExistence type="predicted"/>